<dbReference type="EMBL" id="CFOH01000760">
    <property type="protein sequence ID" value="CFE68512.1"/>
    <property type="molecule type" value="Genomic_DNA"/>
</dbReference>
<dbReference type="Proteomes" id="UP000044938">
    <property type="component" value="Unassembled WGS sequence"/>
</dbReference>
<evidence type="ECO:0000313" key="5">
    <source>
        <dbReference type="Proteomes" id="UP000039217"/>
    </source>
</evidence>
<evidence type="ECO:0000313" key="1">
    <source>
        <dbReference type="EMBL" id="CFE68512.1"/>
    </source>
</evidence>
<evidence type="ECO:0000313" key="4">
    <source>
        <dbReference type="EMBL" id="COX02512.1"/>
    </source>
</evidence>
<accession>A0A0U0SLY2</accession>
<evidence type="ECO:0000313" key="8">
    <source>
        <dbReference type="Proteomes" id="UP000048600"/>
    </source>
</evidence>
<dbReference type="EMBL" id="CHKL01000585">
    <property type="protein sequence ID" value="COX02512.1"/>
    <property type="molecule type" value="Genomic_DNA"/>
</dbReference>
<evidence type="ECO:0000313" key="6">
    <source>
        <dbReference type="Proteomes" id="UP000044938"/>
    </source>
</evidence>
<dbReference type="Proteomes" id="UP000039217">
    <property type="component" value="Unassembled WGS sequence"/>
</dbReference>
<dbReference type="AlphaFoldDB" id="A0A0U0SLY2"/>
<evidence type="ECO:0000313" key="2">
    <source>
        <dbReference type="EMBL" id="CNW74007.1"/>
    </source>
</evidence>
<proteinExistence type="predicted"/>
<dbReference type="Proteomes" id="UP000048600">
    <property type="component" value="Unassembled WGS sequence"/>
</dbReference>
<organism evidence="3 6">
    <name type="scientific">Mycobacterium tuberculosis</name>
    <dbReference type="NCBI Taxonomy" id="1773"/>
    <lineage>
        <taxon>Bacteria</taxon>
        <taxon>Bacillati</taxon>
        <taxon>Actinomycetota</taxon>
        <taxon>Actinomycetes</taxon>
        <taxon>Mycobacteriales</taxon>
        <taxon>Mycobacteriaceae</taxon>
        <taxon>Mycobacterium</taxon>
        <taxon>Mycobacterium tuberculosis complex</taxon>
    </lineage>
</organism>
<gene>
    <name evidence="2" type="ORF">ERS007661_04236</name>
    <name evidence="1" type="ORF">ERS007688_03482</name>
    <name evidence="3" type="ORF">ERS007720_03507</name>
    <name evidence="4" type="ORF">ERS007741_03650</name>
</gene>
<sequence>MVPKRIGDHRRAGMVFGGGPHHRRPADINLLDAVVDTGAGFDGLAERIQVDYNEFESLDPELLEGRGVLGLAQVSQQPGMHSRVQCLDPAIEHLGKAGQLLHGGHRNPGVGNGLGR</sequence>
<dbReference type="EMBL" id="CQQC01002346">
    <property type="protein sequence ID" value="CNW74007.1"/>
    <property type="molecule type" value="Genomic_DNA"/>
</dbReference>
<evidence type="ECO:0000313" key="3">
    <source>
        <dbReference type="EMBL" id="COW89953.1"/>
    </source>
</evidence>
<name>A0A0U0SLY2_MYCTX</name>
<dbReference type="EMBL" id="CSAJ01000572">
    <property type="protein sequence ID" value="COW89953.1"/>
    <property type="molecule type" value="Genomic_DNA"/>
</dbReference>
<evidence type="ECO:0000313" key="7">
    <source>
        <dbReference type="Proteomes" id="UP000046947"/>
    </source>
</evidence>
<protein>
    <submittedName>
        <fullName evidence="3">Uncharacterized protein</fullName>
    </submittedName>
</protein>
<dbReference type="Proteomes" id="UP000046947">
    <property type="component" value="Unassembled WGS sequence"/>
</dbReference>
<reference evidence="5 6" key="1">
    <citation type="submission" date="2015-03" db="EMBL/GenBank/DDBJ databases">
        <authorList>
            <consortium name="Pathogen Informatics"/>
        </authorList>
    </citation>
    <scope>NUCLEOTIDE SEQUENCE [LARGE SCALE GENOMIC DNA]</scope>
    <source>
        <strain evidence="2 5">D00501624</strain>
        <strain evidence="1 7">H09601792</strain>
        <strain evidence="3 6">M09401471</strain>
        <strain evidence="4 8">P00601463</strain>
    </source>
</reference>